<name>A0ABY0HIP3_9PEZI</name>
<feature type="domain" description="Thioester reductase (TE)" evidence="3">
    <location>
        <begin position="2"/>
        <end position="167"/>
    </location>
</feature>
<evidence type="ECO:0000256" key="2">
    <source>
        <dbReference type="ARBA" id="ARBA00022553"/>
    </source>
</evidence>
<dbReference type="PANTHER" id="PTHR44845">
    <property type="entry name" value="CARRIER DOMAIN-CONTAINING PROTEIN"/>
    <property type="match status" value="1"/>
</dbReference>
<accession>A0ABY0HIP3</accession>
<dbReference type="Proteomes" id="UP000294003">
    <property type="component" value="Unassembled WGS sequence"/>
</dbReference>
<keyword evidence="5" id="KW-1185">Reference proteome</keyword>
<keyword evidence="2" id="KW-0597">Phosphoprotein</keyword>
<gene>
    <name evidence="4" type="ORF">DL762_000646</name>
</gene>
<dbReference type="Pfam" id="PF07993">
    <property type="entry name" value="NAD_binding_4"/>
    <property type="match status" value="1"/>
</dbReference>
<sequence length="293" mass="32276">MAQPLLGLAEEVFDDLANRVDAICHSGALVDWMRPLEDYIGPNVVSTHEVLRLASRGCAKAVHLVSTISTLPKHMGLDLTEGDQEYGYGASKYIAERMMAAARWRGARASVYRLPYVTASTTTGCFRRDRGDFLHNLIVGSLEMGAFPSLDADMSAVLPIDYLSKTIVAVMTQNVHRIGWDFDFLNTRAPTCDDFFKLIGAVSGGKEIVTFSTWKQRALDYATGHPTSPLARITSVFDRYTDETAAGMFKGSSVGKHVFGSNDHPAPLMNEQFICTYLNRIKTVRISQLPNGT</sequence>
<dbReference type="Gene3D" id="3.40.50.720">
    <property type="entry name" value="NAD(P)-binding Rossmann-like Domain"/>
    <property type="match status" value="1"/>
</dbReference>
<proteinExistence type="predicted"/>
<dbReference type="EMBL" id="QJNS01000011">
    <property type="protein sequence ID" value="RYO94322.1"/>
    <property type="molecule type" value="Genomic_DNA"/>
</dbReference>
<comment type="caution">
    <text evidence="4">The sequence shown here is derived from an EMBL/GenBank/DDBJ whole genome shotgun (WGS) entry which is preliminary data.</text>
</comment>
<dbReference type="PANTHER" id="PTHR44845:SF6">
    <property type="entry name" value="BETA-ALANINE-ACTIVATING ENZYME"/>
    <property type="match status" value="1"/>
</dbReference>
<evidence type="ECO:0000313" key="5">
    <source>
        <dbReference type="Proteomes" id="UP000294003"/>
    </source>
</evidence>
<organism evidence="4 5">
    <name type="scientific">Monosporascus cannonballus</name>
    <dbReference type="NCBI Taxonomy" id="155416"/>
    <lineage>
        <taxon>Eukaryota</taxon>
        <taxon>Fungi</taxon>
        <taxon>Dikarya</taxon>
        <taxon>Ascomycota</taxon>
        <taxon>Pezizomycotina</taxon>
        <taxon>Sordariomycetes</taxon>
        <taxon>Xylariomycetidae</taxon>
        <taxon>Xylariales</taxon>
        <taxon>Xylariales incertae sedis</taxon>
        <taxon>Monosporascus</taxon>
    </lineage>
</organism>
<dbReference type="InterPro" id="IPR036291">
    <property type="entry name" value="NAD(P)-bd_dom_sf"/>
</dbReference>
<evidence type="ECO:0000256" key="1">
    <source>
        <dbReference type="ARBA" id="ARBA00022450"/>
    </source>
</evidence>
<reference evidence="4 5" key="1">
    <citation type="submission" date="2018-06" db="EMBL/GenBank/DDBJ databases">
        <title>Complete Genomes of Monosporascus.</title>
        <authorList>
            <person name="Robinson A.J."/>
            <person name="Natvig D.O."/>
        </authorList>
    </citation>
    <scope>NUCLEOTIDE SEQUENCE [LARGE SCALE GENOMIC DNA]</scope>
    <source>
        <strain evidence="4 5">CBS 609.92</strain>
    </source>
</reference>
<dbReference type="InterPro" id="IPR013120">
    <property type="entry name" value="FAR_NAD-bd"/>
</dbReference>
<dbReference type="SUPFAM" id="SSF51735">
    <property type="entry name" value="NAD(P)-binding Rossmann-fold domains"/>
    <property type="match status" value="1"/>
</dbReference>
<evidence type="ECO:0000313" key="4">
    <source>
        <dbReference type="EMBL" id="RYO94322.1"/>
    </source>
</evidence>
<evidence type="ECO:0000259" key="3">
    <source>
        <dbReference type="Pfam" id="PF07993"/>
    </source>
</evidence>
<keyword evidence="1" id="KW-0596">Phosphopantetheine</keyword>
<protein>
    <recommendedName>
        <fullName evidence="3">Thioester reductase (TE) domain-containing protein</fullName>
    </recommendedName>
</protein>